<keyword evidence="2" id="KW-0812">Transmembrane</keyword>
<accession>A0A0J8BVE6</accession>
<reference evidence="3 4" key="1">
    <citation type="journal article" date="2014" name="Nature">
        <title>The genome of the recently domesticated crop plant sugar beet (Beta vulgaris).</title>
        <authorList>
            <person name="Dohm J.C."/>
            <person name="Minoche A.E."/>
            <person name="Holtgrawe D."/>
            <person name="Capella-Gutierrez S."/>
            <person name="Zakrzewski F."/>
            <person name="Tafer H."/>
            <person name="Rupp O."/>
            <person name="Sorensen T.R."/>
            <person name="Stracke R."/>
            <person name="Reinhardt R."/>
            <person name="Goesmann A."/>
            <person name="Kraft T."/>
            <person name="Schulz B."/>
            <person name="Stadler P.F."/>
            <person name="Schmidt T."/>
            <person name="Gabaldon T."/>
            <person name="Lehrach H."/>
            <person name="Weisshaar B."/>
            <person name="Himmelbauer H."/>
        </authorList>
    </citation>
    <scope>NUCLEOTIDE SEQUENCE [LARGE SCALE GENOMIC DNA]</scope>
    <source>
        <tissue evidence="3">Taproot</tissue>
    </source>
</reference>
<dbReference type="AlphaFoldDB" id="A0A0J8BVE6"/>
<evidence type="ECO:0000313" key="3">
    <source>
        <dbReference type="EMBL" id="KMT03913.1"/>
    </source>
</evidence>
<evidence type="ECO:0000256" key="1">
    <source>
        <dbReference type="SAM" id="MobiDB-lite"/>
    </source>
</evidence>
<proteinExistence type="predicted"/>
<dbReference type="Gramene" id="KMT03913">
    <property type="protein sequence ID" value="KMT03913"/>
    <property type="gene ID" value="BVRB_8g187710"/>
</dbReference>
<evidence type="ECO:0000256" key="2">
    <source>
        <dbReference type="SAM" id="Phobius"/>
    </source>
</evidence>
<protein>
    <submittedName>
        <fullName evidence="3">Uncharacterized protein</fullName>
    </submittedName>
</protein>
<sequence>MRPSTPPPSLSSLTRTPPMATSSTGFALPSLFVVIPTLLSLILWSLSLTPSQSANNCCMSVTTNDSSPSLPPTSPATSLFG</sequence>
<dbReference type="EMBL" id="KQ090162">
    <property type="protein sequence ID" value="KMT03913.1"/>
    <property type="molecule type" value="Genomic_DNA"/>
</dbReference>
<dbReference type="Proteomes" id="UP000035740">
    <property type="component" value="Chromosome 8"/>
</dbReference>
<keyword evidence="4" id="KW-1185">Reference proteome</keyword>
<feature type="region of interest" description="Disordered" evidence="1">
    <location>
        <begin position="62"/>
        <end position="81"/>
    </location>
</feature>
<keyword evidence="2" id="KW-0472">Membrane</keyword>
<organism evidence="3 4">
    <name type="scientific">Beta vulgaris subsp. vulgaris</name>
    <name type="common">Beet</name>
    <dbReference type="NCBI Taxonomy" id="3555"/>
    <lineage>
        <taxon>Eukaryota</taxon>
        <taxon>Viridiplantae</taxon>
        <taxon>Streptophyta</taxon>
        <taxon>Embryophyta</taxon>
        <taxon>Tracheophyta</taxon>
        <taxon>Spermatophyta</taxon>
        <taxon>Magnoliopsida</taxon>
        <taxon>eudicotyledons</taxon>
        <taxon>Gunneridae</taxon>
        <taxon>Pentapetalae</taxon>
        <taxon>Caryophyllales</taxon>
        <taxon>Chenopodiaceae</taxon>
        <taxon>Betoideae</taxon>
        <taxon>Beta</taxon>
    </lineage>
</organism>
<keyword evidence="2" id="KW-1133">Transmembrane helix</keyword>
<feature type="transmembrane region" description="Helical" evidence="2">
    <location>
        <begin position="26"/>
        <end position="46"/>
    </location>
</feature>
<evidence type="ECO:0000313" key="4">
    <source>
        <dbReference type="Proteomes" id="UP000035740"/>
    </source>
</evidence>
<gene>
    <name evidence="3" type="ORF">BVRB_8g187710</name>
</gene>
<name>A0A0J8BVE6_BETVV</name>